<sequence length="170" mass="19573">MAPGCSAGRLSLCSVFTVCVVFYLFCQEVSSLLTYDRGTLLEIGGFFDHLKCDKLVSCPPCLEEIPEFLRRPPLYFARQRRRRRRGKRGGLRVRLEANLRYVRVSDRCNDLHFLEVPLSLRSRRTRGRWIRPVLPDVSGFDSVSCSVDPDQLLLPPSSWRARTGRRGVDR</sequence>
<accession>A0AAV1P2F7</accession>
<proteinExistence type="predicted"/>
<organism evidence="1 2">
    <name type="scientific">Scomber scombrus</name>
    <name type="common">Atlantic mackerel</name>
    <name type="synonym">Scomber vernalis</name>
    <dbReference type="NCBI Taxonomy" id="13677"/>
    <lineage>
        <taxon>Eukaryota</taxon>
        <taxon>Metazoa</taxon>
        <taxon>Chordata</taxon>
        <taxon>Craniata</taxon>
        <taxon>Vertebrata</taxon>
        <taxon>Euteleostomi</taxon>
        <taxon>Actinopterygii</taxon>
        <taxon>Neopterygii</taxon>
        <taxon>Teleostei</taxon>
        <taxon>Neoteleostei</taxon>
        <taxon>Acanthomorphata</taxon>
        <taxon>Pelagiaria</taxon>
        <taxon>Scombriformes</taxon>
        <taxon>Scombridae</taxon>
        <taxon>Scomber</taxon>
    </lineage>
</organism>
<name>A0AAV1P2F7_SCOSC</name>
<dbReference type="Proteomes" id="UP001314229">
    <property type="component" value="Unassembled WGS sequence"/>
</dbReference>
<protein>
    <submittedName>
        <fullName evidence="1">Uncharacterized protein LOC120720561</fullName>
    </submittedName>
</protein>
<comment type="caution">
    <text evidence="1">The sequence shown here is derived from an EMBL/GenBank/DDBJ whole genome shotgun (WGS) entry which is preliminary data.</text>
</comment>
<evidence type="ECO:0000313" key="2">
    <source>
        <dbReference type="Proteomes" id="UP001314229"/>
    </source>
</evidence>
<dbReference type="AlphaFoldDB" id="A0AAV1P2F7"/>
<reference evidence="1 2" key="1">
    <citation type="submission" date="2024-01" db="EMBL/GenBank/DDBJ databases">
        <authorList>
            <person name="Alioto T."/>
            <person name="Alioto T."/>
            <person name="Gomez Garrido J."/>
        </authorList>
    </citation>
    <scope>NUCLEOTIDE SEQUENCE [LARGE SCALE GENOMIC DNA]</scope>
</reference>
<evidence type="ECO:0000313" key="1">
    <source>
        <dbReference type="EMBL" id="CAK6966036.1"/>
    </source>
</evidence>
<dbReference type="EMBL" id="CAWUFR010000090">
    <property type="protein sequence ID" value="CAK6966036.1"/>
    <property type="molecule type" value="Genomic_DNA"/>
</dbReference>
<gene>
    <name evidence="1" type="ORF">FSCOSCO3_A027447</name>
</gene>
<keyword evidence="2" id="KW-1185">Reference proteome</keyword>